<feature type="domain" description="Glycosyltransferase subfamily 4-like N-terminal" evidence="2">
    <location>
        <begin position="15"/>
        <end position="155"/>
    </location>
</feature>
<dbReference type="AlphaFoldDB" id="A0A926ZII6"/>
<evidence type="ECO:0000259" key="2">
    <source>
        <dbReference type="Pfam" id="PF13439"/>
    </source>
</evidence>
<evidence type="ECO:0000313" key="3">
    <source>
        <dbReference type="EMBL" id="MBD2184478.1"/>
    </source>
</evidence>
<gene>
    <name evidence="3" type="ORF">H6G03_25990</name>
</gene>
<keyword evidence="4" id="KW-1185">Reference proteome</keyword>
<dbReference type="GO" id="GO:0016757">
    <property type="term" value="F:glycosyltransferase activity"/>
    <property type="evidence" value="ECO:0007669"/>
    <property type="project" value="InterPro"/>
</dbReference>
<name>A0A926ZII6_9CYAN</name>
<proteinExistence type="predicted"/>
<dbReference type="SUPFAM" id="SSF53756">
    <property type="entry name" value="UDP-Glycosyltransferase/glycogen phosphorylase"/>
    <property type="match status" value="1"/>
</dbReference>
<organism evidence="3 4">
    <name type="scientific">Aerosakkonema funiforme FACHB-1375</name>
    <dbReference type="NCBI Taxonomy" id="2949571"/>
    <lineage>
        <taxon>Bacteria</taxon>
        <taxon>Bacillati</taxon>
        <taxon>Cyanobacteriota</taxon>
        <taxon>Cyanophyceae</taxon>
        <taxon>Oscillatoriophycideae</taxon>
        <taxon>Aerosakkonematales</taxon>
        <taxon>Aerosakkonemataceae</taxon>
        <taxon>Aerosakkonema</taxon>
    </lineage>
</organism>
<dbReference type="PANTHER" id="PTHR45947:SF3">
    <property type="entry name" value="SULFOQUINOVOSYL TRANSFERASE SQD2"/>
    <property type="match status" value="1"/>
</dbReference>
<dbReference type="Proteomes" id="UP000641646">
    <property type="component" value="Unassembled WGS sequence"/>
</dbReference>
<dbReference type="Pfam" id="PF00534">
    <property type="entry name" value="Glycos_transf_1"/>
    <property type="match status" value="1"/>
</dbReference>
<dbReference type="Pfam" id="PF13439">
    <property type="entry name" value="Glyco_transf_4"/>
    <property type="match status" value="1"/>
</dbReference>
<dbReference type="InterPro" id="IPR050194">
    <property type="entry name" value="Glycosyltransferase_grp1"/>
</dbReference>
<sequence length="363" mass="39366">MRILHVLNDVRQLGNGIINAAIDIACGQAQTGHIVAIASAGGEYEDLLARFGISHYKLDQKRRPVSLFIAAKRFQDIVKEFRPDIVHCHMMTGILLARFLRGSAKYRLVAHIQNVHQRSSVLMGLAERVIPVSDAVAEYMSRLGVPKNKMRVVRNLTLGSPRLPSLDSCTPAPLQQPAIVTVAGMFKRKGIAELISAFAQVAKRFPTAHLYLVGDGDDRAEFENQAAASSVASQIHFEGFQSNPKPYLLAAEVFVLASHRDSCPLVISEARAAGCAIVASNADGIPEQLDYGKSGILVPPGDVTALANAIESILASSAERDKWKQASQQNLERFSVANMVEEISAVYDELLGDSKIAQKGSLM</sequence>
<dbReference type="CDD" id="cd03801">
    <property type="entry name" value="GT4_PimA-like"/>
    <property type="match status" value="1"/>
</dbReference>
<feature type="domain" description="Glycosyl transferase family 1" evidence="1">
    <location>
        <begin position="173"/>
        <end position="329"/>
    </location>
</feature>
<dbReference type="Gene3D" id="3.40.50.2000">
    <property type="entry name" value="Glycogen Phosphorylase B"/>
    <property type="match status" value="2"/>
</dbReference>
<evidence type="ECO:0000313" key="4">
    <source>
        <dbReference type="Proteomes" id="UP000641646"/>
    </source>
</evidence>
<reference evidence="3" key="2">
    <citation type="submission" date="2020-08" db="EMBL/GenBank/DDBJ databases">
        <authorList>
            <person name="Chen M."/>
            <person name="Teng W."/>
            <person name="Zhao L."/>
            <person name="Hu C."/>
            <person name="Zhou Y."/>
            <person name="Han B."/>
            <person name="Song L."/>
            <person name="Shu W."/>
        </authorList>
    </citation>
    <scope>NUCLEOTIDE SEQUENCE</scope>
    <source>
        <strain evidence="3">FACHB-1375</strain>
    </source>
</reference>
<accession>A0A926ZII6</accession>
<dbReference type="InterPro" id="IPR028098">
    <property type="entry name" value="Glyco_trans_4-like_N"/>
</dbReference>
<dbReference type="PANTHER" id="PTHR45947">
    <property type="entry name" value="SULFOQUINOVOSYL TRANSFERASE SQD2"/>
    <property type="match status" value="1"/>
</dbReference>
<evidence type="ECO:0000259" key="1">
    <source>
        <dbReference type="Pfam" id="PF00534"/>
    </source>
</evidence>
<dbReference type="EMBL" id="JACJPW010000084">
    <property type="protein sequence ID" value="MBD2184478.1"/>
    <property type="molecule type" value="Genomic_DNA"/>
</dbReference>
<comment type="caution">
    <text evidence="3">The sequence shown here is derived from an EMBL/GenBank/DDBJ whole genome shotgun (WGS) entry which is preliminary data.</text>
</comment>
<protein>
    <submittedName>
        <fullName evidence="3">Glycosyltransferase family 4 protein</fullName>
    </submittedName>
</protein>
<reference evidence="3" key="1">
    <citation type="journal article" date="2015" name="ISME J.">
        <title>Draft Genome Sequence of Streptomyces incarnatus NRRL8089, which Produces the Nucleoside Antibiotic Sinefungin.</title>
        <authorList>
            <person name="Oshima K."/>
            <person name="Hattori M."/>
            <person name="Shimizu H."/>
            <person name="Fukuda K."/>
            <person name="Nemoto M."/>
            <person name="Inagaki K."/>
            <person name="Tamura T."/>
        </authorList>
    </citation>
    <scope>NUCLEOTIDE SEQUENCE</scope>
    <source>
        <strain evidence="3">FACHB-1375</strain>
    </source>
</reference>
<dbReference type="InterPro" id="IPR001296">
    <property type="entry name" value="Glyco_trans_1"/>
</dbReference>